<dbReference type="AlphaFoldDB" id="A0AAV7QPK4"/>
<evidence type="ECO:0000256" key="1">
    <source>
        <dbReference type="SAM" id="MobiDB-lite"/>
    </source>
</evidence>
<sequence length="92" mass="9797">MLGGRPRHPKTVCATRAGRSENRNPILGLRPHRGLIARSRRKGPLRAPRPLTQSAASPAARLRAAAASPAVWLGRAAAARGATLTGYETDKR</sequence>
<dbReference type="EMBL" id="JANPWB010000010">
    <property type="protein sequence ID" value="KAJ1141287.1"/>
    <property type="molecule type" value="Genomic_DNA"/>
</dbReference>
<comment type="caution">
    <text evidence="2">The sequence shown here is derived from an EMBL/GenBank/DDBJ whole genome shotgun (WGS) entry which is preliminary data.</text>
</comment>
<dbReference type="Proteomes" id="UP001066276">
    <property type="component" value="Chromosome 6"/>
</dbReference>
<evidence type="ECO:0000313" key="3">
    <source>
        <dbReference type="Proteomes" id="UP001066276"/>
    </source>
</evidence>
<accession>A0AAV7QPK4</accession>
<name>A0AAV7QPK4_PLEWA</name>
<feature type="compositionally biased region" description="Basic residues" evidence="1">
    <location>
        <begin position="30"/>
        <end position="44"/>
    </location>
</feature>
<gene>
    <name evidence="2" type="ORF">NDU88_007621</name>
</gene>
<proteinExistence type="predicted"/>
<protein>
    <submittedName>
        <fullName evidence="2">Uncharacterized protein</fullName>
    </submittedName>
</protein>
<keyword evidence="3" id="KW-1185">Reference proteome</keyword>
<reference evidence="2" key="1">
    <citation type="journal article" date="2022" name="bioRxiv">
        <title>Sequencing and chromosome-scale assembly of the giantPleurodeles waltlgenome.</title>
        <authorList>
            <person name="Brown T."/>
            <person name="Elewa A."/>
            <person name="Iarovenko S."/>
            <person name="Subramanian E."/>
            <person name="Araus A.J."/>
            <person name="Petzold A."/>
            <person name="Susuki M."/>
            <person name="Suzuki K.-i.T."/>
            <person name="Hayashi T."/>
            <person name="Toyoda A."/>
            <person name="Oliveira C."/>
            <person name="Osipova E."/>
            <person name="Leigh N.D."/>
            <person name="Simon A."/>
            <person name="Yun M.H."/>
        </authorList>
    </citation>
    <scope>NUCLEOTIDE SEQUENCE</scope>
    <source>
        <strain evidence="2">20211129_DDA</strain>
        <tissue evidence="2">Liver</tissue>
    </source>
</reference>
<feature type="compositionally biased region" description="Basic residues" evidence="1">
    <location>
        <begin position="1"/>
        <end position="10"/>
    </location>
</feature>
<evidence type="ECO:0000313" key="2">
    <source>
        <dbReference type="EMBL" id="KAJ1141287.1"/>
    </source>
</evidence>
<feature type="region of interest" description="Disordered" evidence="1">
    <location>
        <begin position="1"/>
        <end position="60"/>
    </location>
</feature>
<organism evidence="2 3">
    <name type="scientific">Pleurodeles waltl</name>
    <name type="common">Iberian ribbed newt</name>
    <dbReference type="NCBI Taxonomy" id="8319"/>
    <lineage>
        <taxon>Eukaryota</taxon>
        <taxon>Metazoa</taxon>
        <taxon>Chordata</taxon>
        <taxon>Craniata</taxon>
        <taxon>Vertebrata</taxon>
        <taxon>Euteleostomi</taxon>
        <taxon>Amphibia</taxon>
        <taxon>Batrachia</taxon>
        <taxon>Caudata</taxon>
        <taxon>Salamandroidea</taxon>
        <taxon>Salamandridae</taxon>
        <taxon>Pleurodelinae</taxon>
        <taxon>Pleurodeles</taxon>
    </lineage>
</organism>